<protein>
    <submittedName>
        <fullName evidence="1">Uncharacterized protein</fullName>
    </submittedName>
</protein>
<accession>A0A2A6BD46</accession>
<sequence>MLLLRSLSHVVLTALLSCSRANDDPFRMCGTKLLQHVMDRNLCDPNAPQCKELFLATEIFNSRARRGADSKLISAMCCTNMCRPSEIQKVCCGN</sequence>
<dbReference type="InterPro" id="IPR036438">
    <property type="entry name" value="Insulin-like_sf"/>
</dbReference>
<dbReference type="Proteomes" id="UP000005239">
    <property type="component" value="Unassembled WGS sequence"/>
</dbReference>
<keyword evidence="2" id="KW-1185">Reference proteome</keyword>
<dbReference type="PROSITE" id="PS51257">
    <property type="entry name" value="PROKAR_LIPOPROTEIN"/>
    <property type="match status" value="1"/>
</dbReference>
<dbReference type="AlphaFoldDB" id="A0A2A6BD46"/>
<reference evidence="2" key="1">
    <citation type="journal article" date="2008" name="Nat. Genet.">
        <title>The Pristionchus pacificus genome provides a unique perspective on nematode lifestyle and parasitism.</title>
        <authorList>
            <person name="Dieterich C."/>
            <person name="Clifton S.W."/>
            <person name="Schuster L.N."/>
            <person name="Chinwalla A."/>
            <person name="Delehaunty K."/>
            <person name="Dinkelacker I."/>
            <person name="Fulton L."/>
            <person name="Fulton R."/>
            <person name="Godfrey J."/>
            <person name="Minx P."/>
            <person name="Mitreva M."/>
            <person name="Roeseler W."/>
            <person name="Tian H."/>
            <person name="Witte H."/>
            <person name="Yang S.P."/>
            <person name="Wilson R.K."/>
            <person name="Sommer R.J."/>
        </authorList>
    </citation>
    <scope>NUCLEOTIDE SEQUENCE [LARGE SCALE GENOMIC DNA]</scope>
    <source>
        <strain evidence="2">PS312</strain>
    </source>
</reference>
<gene>
    <name evidence="1" type="primary">WBGene00203446</name>
</gene>
<proteinExistence type="predicted"/>
<organism evidence="1 2">
    <name type="scientific">Pristionchus pacificus</name>
    <name type="common">Parasitic nematode worm</name>
    <dbReference type="NCBI Taxonomy" id="54126"/>
    <lineage>
        <taxon>Eukaryota</taxon>
        <taxon>Metazoa</taxon>
        <taxon>Ecdysozoa</taxon>
        <taxon>Nematoda</taxon>
        <taxon>Chromadorea</taxon>
        <taxon>Rhabditida</taxon>
        <taxon>Rhabditina</taxon>
        <taxon>Diplogasteromorpha</taxon>
        <taxon>Diplogasteroidea</taxon>
        <taxon>Neodiplogasteridae</taxon>
        <taxon>Pristionchus</taxon>
    </lineage>
</organism>
<accession>A0A8R1YMN4</accession>
<name>A0A2A6BD46_PRIPA</name>
<reference evidence="1" key="2">
    <citation type="submission" date="2022-06" db="UniProtKB">
        <authorList>
            <consortium name="EnsemblMetazoa"/>
        </authorList>
    </citation>
    <scope>IDENTIFICATION</scope>
    <source>
        <strain evidence="1">PS312</strain>
    </source>
</reference>
<evidence type="ECO:0000313" key="1">
    <source>
        <dbReference type="EnsemblMetazoa" id="PPA30579.1"/>
    </source>
</evidence>
<evidence type="ECO:0000313" key="2">
    <source>
        <dbReference type="Proteomes" id="UP000005239"/>
    </source>
</evidence>
<dbReference type="SUPFAM" id="SSF56994">
    <property type="entry name" value="Insulin-like"/>
    <property type="match status" value="1"/>
</dbReference>
<dbReference type="EnsemblMetazoa" id="PPA30579.1">
    <property type="protein sequence ID" value="PPA30579.1"/>
    <property type="gene ID" value="WBGene00203446"/>
</dbReference>